<gene>
    <name evidence="1" type="ORF">HFQ381_LOCUS29860</name>
</gene>
<sequence length="42" mass="4955">WSSSLKLMTLEKHIFNTAINQQYETNGTCYIDLREYDKGPNM</sequence>
<feature type="non-terminal residue" evidence="1">
    <location>
        <position position="1"/>
    </location>
</feature>
<reference evidence="1" key="1">
    <citation type="submission" date="2021-02" db="EMBL/GenBank/DDBJ databases">
        <authorList>
            <person name="Nowell W R."/>
        </authorList>
    </citation>
    <scope>NUCLEOTIDE SEQUENCE</scope>
</reference>
<accession>A0A820XM02</accession>
<name>A0A820XM02_9BILA</name>
<evidence type="ECO:0000313" key="1">
    <source>
        <dbReference type="EMBL" id="CAF4533249.1"/>
    </source>
</evidence>
<dbReference type="Proteomes" id="UP000663851">
    <property type="component" value="Unassembled WGS sequence"/>
</dbReference>
<proteinExistence type="predicted"/>
<comment type="caution">
    <text evidence="1">The sequence shown here is derived from an EMBL/GenBank/DDBJ whole genome shotgun (WGS) entry which is preliminary data.</text>
</comment>
<protein>
    <submittedName>
        <fullName evidence="1">Uncharacterized protein</fullName>
    </submittedName>
</protein>
<dbReference type="EMBL" id="CAJOBO010004924">
    <property type="protein sequence ID" value="CAF4533249.1"/>
    <property type="molecule type" value="Genomic_DNA"/>
</dbReference>
<dbReference type="AlphaFoldDB" id="A0A820XM02"/>
<organism evidence="1 2">
    <name type="scientific">Rotaria socialis</name>
    <dbReference type="NCBI Taxonomy" id="392032"/>
    <lineage>
        <taxon>Eukaryota</taxon>
        <taxon>Metazoa</taxon>
        <taxon>Spiralia</taxon>
        <taxon>Gnathifera</taxon>
        <taxon>Rotifera</taxon>
        <taxon>Eurotatoria</taxon>
        <taxon>Bdelloidea</taxon>
        <taxon>Philodinida</taxon>
        <taxon>Philodinidae</taxon>
        <taxon>Rotaria</taxon>
    </lineage>
</organism>
<evidence type="ECO:0000313" key="2">
    <source>
        <dbReference type="Proteomes" id="UP000663851"/>
    </source>
</evidence>